<evidence type="ECO:0000256" key="1">
    <source>
        <dbReference type="SAM" id="Coils"/>
    </source>
</evidence>
<feature type="compositionally biased region" description="Low complexity" evidence="2">
    <location>
        <begin position="13"/>
        <end position="25"/>
    </location>
</feature>
<dbReference type="GO" id="GO:0005524">
    <property type="term" value="F:ATP binding"/>
    <property type="evidence" value="ECO:0007669"/>
    <property type="project" value="InterPro"/>
</dbReference>
<gene>
    <name evidence="4" type="ORF">CTI11_08315</name>
</gene>
<proteinExistence type="predicted"/>
<feature type="region of interest" description="Disordered" evidence="2">
    <location>
        <begin position="1766"/>
        <end position="1787"/>
    </location>
</feature>
<feature type="domain" description="AAA+ ATPase" evidence="3">
    <location>
        <begin position="1338"/>
        <end position="1487"/>
    </location>
</feature>
<keyword evidence="1" id="KW-0175">Coiled coil</keyword>
<sequence>MVPDTRKPVTPMSQPSPSSSQSLSPDTAASAVDQAVASGGSYEVLAKRLDGQGQALETLARQLNEERLEEFGRSQMEVIGRMRVRTENNCLGRDIAQVGGYLLFGYNVFMGLKQSTRVEDVFVLYRLHEGEQGYEVTPVDLKDSFLGIQSFVQDFQELYAYYKNTRLMQLAVRDGKLLASFQIGERLSDVRVFRWSVPVDGQPIRYIDNRGERDIELPAPHDFEWQRAGREQLVQGRHPHINILDKVFVETLGGDLTIKVENNTNDGLGIYREPVQEKNQSLDDAVFEYAAVGSLILLKILPYREEQWRYLIFNTLSRQVLRMDAIGAACIQLPQDHGIIFPGGYYLQSGENRSFEQNMQGMRYRRSIRSPNGEDVLYVFYEPESGRMALFKYNLIERALQPPIIGHGYARMDDGRVVIFAAESNEASRVHPMQVWRTPFASDDYAARQPQRDSFLGRIGNAELVSGISDLYSVRKEIAATEVSLPRYERLIDAARRLFERYHWLGAPQLKGVHETLLGIVATGDAVIDEYEKVESIRNASAKAMGEVSSRHGQLLKTLRLADWKSIGEYVDALTQLGQLRGQLMATRDLRYVDQAAIDTMVQGVNEAQAEVSQRTAAFIATDEAMQPYADQLQALDQAAQAAATVAQINEPLARMADMAAALDMLSELMGSLSIDDATQRTQVVDRISAVYARLNQVRARAEQRRSGLGGAENVAQFAAQLALFSQSIVSALGLAQTPEKCDEQLARLLVQLEEIESRFGEHEQFLGDIMAKREEVLESFEARRQSLQDERQRKAQGVLDAALRIVQSLPKRTEKLASADALHAFFAGDPLIGKLKELAQRLREQLHDPVKADDIDGRVKNLRDQAFRALQDRTELYEGDGAIIRLGRHRFSVGNQELDLTLLPRNGELFLHLVGTEYFEPMDNPELAALQAYWDASTPAESPQFYRGEYLALEVVLAARQRRDGWSEARLAQLLPDEAALTQAIREFSAPRYREGYERGIHDHDAARILQVLLPLRDAAGVLRFAPDARALALLFWSAQAQVQQPQLAAAMAQWPLRAQQAQAMQQMFGSEAEQLSLRTDISERLRAYAEERGLLRDLLPGQAAPADSDIDSLIHGAADYLQAELAQKAVRFSFSSYSQSAIAALQAAVQQQAQPLQRWEEMQVYWQGEDRRDKAVAPLDQRWRSALHWLQTACRALDDGQGQAWLAYCGEAAAWLCCAGQLPCKVSSVDLRHEVPGLLGQHPRIADGRMWLQIDDLGQRAGRHFRTFVPEFGRYQALRQQLLQEWRSRVRVEEFKARPLSSFVRNRLINEIYLPVIGDNLAKQIGVAGENKRTDQMGLLMMISPPGYGKTTLMEYVANRLGLIFMKINGPALGHSVRSLDPAQAPDATAAKELEKLNLALEMANNVMLYIDDIQHTHPEFLQKFISLSDGTRRIEGVWKGQTRTHDMRGKRFCVVMSGNPYTESGEVFKIPDMLANRADIYNLGDVLGGMQEVFKLSYIENSMTSNAVLAPMATRSLQDLYLLLDKAQGREVSGNALSHDYSSAELREIEAVLARMVQVRELVFKVNQQYIQSAAQDDGYRTEPAFRLQGSYRNMNKLAEKITPVMNDQEMQQMLADHYQGEAQMLTTGAEENLLKLAELRGQMSDEDSARWQQIRQQFLRRQAAGGANADAATRVTAQLVDLVAATREVAQSVSQSQQQAVQEGAAEQAHASAAAAQAAARDADQSQTLQALQALLARLLQTQSAAGDSLHGIRELMAQKVASEVASEPAHPRAGTPSDTQEAQNRQALAHMLGQLLTRSLAQSLEPVVTHLDQARRQQLGLHRVLMQVATLMQEQIDAQRAGRPVPAAGAIRSEEIDKAFERMQRGDVPPAA</sequence>
<dbReference type="InterPro" id="IPR027417">
    <property type="entry name" value="P-loop_NTPase"/>
</dbReference>
<dbReference type="InterPro" id="IPR003593">
    <property type="entry name" value="AAA+_ATPase"/>
</dbReference>
<dbReference type="SUPFAM" id="SSF52540">
    <property type="entry name" value="P-loop containing nucleoside triphosphate hydrolases"/>
    <property type="match status" value="1"/>
</dbReference>
<dbReference type="Gene3D" id="3.40.50.300">
    <property type="entry name" value="P-loop containing nucleotide triphosphate hydrolases"/>
    <property type="match status" value="1"/>
</dbReference>
<dbReference type="EMBL" id="PEKC01000022">
    <property type="protein sequence ID" value="PII36247.1"/>
    <property type="molecule type" value="Genomic_DNA"/>
</dbReference>
<dbReference type="InterPro" id="IPR057224">
    <property type="entry name" value="DUF7902"/>
</dbReference>
<dbReference type="InterPro" id="IPR003959">
    <property type="entry name" value="ATPase_AAA_core"/>
</dbReference>
<dbReference type="InterPro" id="IPR020958">
    <property type="entry name" value="DUF3686"/>
</dbReference>
<dbReference type="Pfam" id="PF12458">
    <property type="entry name" value="DUF3686"/>
    <property type="match status" value="1"/>
</dbReference>
<evidence type="ECO:0000313" key="4">
    <source>
        <dbReference type="EMBL" id="PII36247.1"/>
    </source>
</evidence>
<dbReference type="SMART" id="SM00382">
    <property type="entry name" value="AAA"/>
    <property type="match status" value="1"/>
</dbReference>
<protein>
    <submittedName>
        <fullName evidence="4">DNA repair protein</fullName>
    </submittedName>
</protein>
<dbReference type="Pfam" id="PF00004">
    <property type="entry name" value="AAA"/>
    <property type="match status" value="1"/>
</dbReference>
<accession>A0A2G7TB20</accession>
<dbReference type="GO" id="GO:0016887">
    <property type="term" value="F:ATP hydrolysis activity"/>
    <property type="evidence" value="ECO:0007669"/>
    <property type="project" value="InterPro"/>
</dbReference>
<evidence type="ECO:0000256" key="2">
    <source>
        <dbReference type="SAM" id="MobiDB-lite"/>
    </source>
</evidence>
<evidence type="ECO:0000259" key="3">
    <source>
        <dbReference type="SMART" id="SM00382"/>
    </source>
</evidence>
<dbReference type="Pfam" id="PF25472">
    <property type="entry name" value="DUF7902"/>
    <property type="match status" value="1"/>
</dbReference>
<reference evidence="4" key="1">
    <citation type="submission" date="2017-10" db="EMBL/GenBank/DDBJ databases">
        <title>Chryseobacterium sp. B5 is a hydrocarbonoclastic and plant growth promoting bacterium.</title>
        <authorList>
            <person name="Thijs S."/>
            <person name="Gkorezis P."/>
            <person name="Van Hamme J."/>
        </authorList>
    </citation>
    <scope>NUCLEOTIDE SEQUENCE</scope>
    <source>
        <strain evidence="4">B5</strain>
    </source>
</reference>
<feature type="region of interest" description="Disordered" evidence="2">
    <location>
        <begin position="1"/>
        <end position="32"/>
    </location>
</feature>
<feature type="coiled-coil region" evidence="1">
    <location>
        <begin position="771"/>
        <end position="798"/>
    </location>
</feature>
<name>A0A2G7TB20_9FLAO</name>
<organism evidence="4">
    <name type="scientific">Chryseobacterium sp. B5</name>
    <dbReference type="NCBI Taxonomy" id="2050562"/>
    <lineage>
        <taxon>Bacteria</taxon>
        <taxon>Pseudomonadati</taxon>
        <taxon>Bacteroidota</taxon>
        <taxon>Flavobacteriia</taxon>
        <taxon>Flavobacteriales</taxon>
        <taxon>Weeksellaceae</taxon>
        <taxon>Chryseobacterium group</taxon>
        <taxon>Chryseobacterium</taxon>
    </lineage>
</organism>
<comment type="caution">
    <text evidence="4">The sequence shown here is derived from an EMBL/GenBank/DDBJ whole genome shotgun (WGS) entry which is preliminary data.</text>
</comment>